<reference evidence="7 8" key="1">
    <citation type="submission" date="2020-07" db="EMBL/GenBank/DDBJ databases">
        <title>Pusillimonas sp. nov., isolated from poultry manure in Taiwan.</title>
        <authorList>
            <person name="Lin S.-Y."/>
            <person name="Tang Y.-S."/>
            <person name="Young C.-C."/>
        </authorList>
    </citation>
    <scope>NUCLEOTIDE SEQUENCE [LARGE SCALE GENOMIC DNA]</scope>
    <source>
        <strain evidence="7 8">CC-YST705</strain>
    </source>
</reference>
<dbReference type="InterPro" id="IPR003593">
    <property type="entry name" value="AAA+_ATPase"/>
</dbReference>
<dbReference type="InterPro" id="IPR003439">
    <property type="entry name" value="ABC_transporter-like_ATP-bd"/>
</dbReference>
<evidence type="ECO:0000256" key="3">
    <source>
        <dbReference type="ARBA" id="ARBA00022475"/>
    </source>
</evidence>
<evidence type="ECO:0000256" key="5">
    <source>
        <dbReference type="ARBA" id="ARBA00022840"/>
    </source>
</evidence>
<dbReference type="SMART" id="SM00382">
    <property type="entry name" value="AAA"/>
    <property type="match status" value="1"/>
</dbReference>
<keyword evidence="3" id="KW-1003">Cell membrane</keyword>
<evidence type="ECO:0000256" key="2">
    <source>
        <dbReference type="ARBA" id="ARBA00022448"/>
    </source>
</evidence>
<gene>
    <name evidence="7" type="ORF">H0484_05130</name>
</gene>
<dbReference type="GO" id="GO:0005524">
    <property type="term" value="F:ATP binding"/>
    <property type="evidence" value="ECO:0007669"/>
    <property type="project" value="UniProtKB-KW"/>
</dbReference>
<accession>A0ABS8CBA8</accession>
<sequence length="262" mass="28971">MMEIEFRNVGKSFPDKQSGSVREAVANVSISIAKGEVVSLIGPSGCGKSTLLNMGSGLYSPTVGEVYVNGKQVKGPVREVAFMLQKDLLMQWRTIEDNVALGLEIAGTPRAQRKRVAGELLERCHLKGYEKHYPHQLSGGMRQRAALARTLAVDPQVMLLDEPFSALDAQTKMVLQQDLAQMLAEHKKTALFITHDLVEAIALSDRLFVMSERPGTIIEEIIVDLPLRDNPLERRKLPQIGPLQGRLMDLLKIGKEDKAALH</sequence>
<organism evidence="7 8">
    <name type="scientific">Mesopusillimonas faecipullorum</name>
    <dbReference type="NCBI Taxonomy" id="2755040"/>
    <lineage>
        <taxon>Bacteria</taxon>
        <taxon>Pseudomonadati</taxon>
        <taxon>Pseudomonadota</taxon>
        <taxon>Betaproteobacteria</taxon>
        <taxon>Burkholderiales</taxon>
        <taxon>Alcaligenaceae</taxon>
        <taxon>Mesopusillimonas</taxon>
    </lineage>
</organism>
<evidence type="ECO:0000256" key="4">
    <source>
        <dbReference type="ARBA" id="ARBA00022741"/>
    </source>
</evidence>
<evidence type="ECO:0000256" key="1">
    <source>
        <dbReference type="ARBA" id="ARBA00005417"/>
    </source>
</evidence>
<dbReference type="PROSITE" id="PS50893">
    <property type="entry name" value="ABC_TRANSPORTER_2"/>
    <property type="match status" value="1"/>
</dbReference>
<dbReference type="InterPro" id="IPR050166">
    <property type="entry name" value="ABC_transporter_ATP-bind"/>
</dbReference>
<dbReference type="PANTHER" id="PTHR42788">
    <property type="entry name" value="TAURINE IMPORT ATP-BINDING PROTEIN-RELATED"/>
    <property type="match status" value="1"/>
</dbReference>
<keyword evidence="2" id="KW-0813">Transport</keyword>
<dbReference type="Gene3D" id="3.40.50.300">
    <property type="entry name" value="P-loop containing nucleotide triphosphate hydrolases"/>
    <property type="match status" value="1"/>
</dbReference>
<comment type="similarity">
    <text evidence="1">Belongs to the ABC transporter superfamily.</text>
</comment>
<comment type="caution">
    <text evidence="7">The sequence shown here is derived from an EMBL/GenBank/DDBJ whole genome shotgun (WGS) entry which is preliminary data.</text>
</comment>
<dbReference type="InterPro" id="IPR027417">
    <property type="entry name" value="P-loop_NTPase"/>
</dbReference>
<dbReference type="SUPFAM" id="SSF52540">
    <property type="entry name" value="P-loop containing nucleoside triphosphate hydrolases"/>
    <property type="match status" value="1"/>
</dbReference>
<evidence type="ECO:0000313" key="7">
    <source>
        <dbReference type="EMBL" id="MCB5363137.1"/>
    </source>
</evidence>
<dbReference type="Proteomes" id="UP000776983">
    <property type="component" value="Unassembled WGS sequence"/>
</dbReference>
<keyword evidence="3" id="KW-0472">Membrane</keyword>
<keyword evidence="8" id="KW-1185">Reference proteome</keyword>
<dbReference type="RefSeq" id="WP_226953377.1">
    <property type="nucleotide sequence ID" value="NZ_JACDXW010000002.1"/>
</dbReference>
<dbReference type="PROSITE" id="PS00211">
    <property type="entry name" value="ABC_TRANSPORTER_1"/>
    <property type="match status" value="1"/>
</dbReference>
<dbReference type="CDD" id="cd03293">
    <property type="entry name" value="ABC_NrtD_SsuB_transporters"/>
    <property type="match status" value="1"/>
</dbReference>
<feature type="domain" description="ABC transporter" evidence="6">
    <location>
        <begin position="4"/>
        <end position="237"/>
    </location>
</feature>
<keyword evidence="4" id="KW-0547">Nucleotide-binding</keyword>
<dbReference type="Pfam" id="PF00005">
    <property type="entry name" value="ABC_tran"/>
    <property type="match status" value="1"/>
</dbReference>
<dbReference type="InterPro" id="IPR017871">
    <property type="entry name" value="ABC_transporter-like_CS"/>
</dbReference>
<proteinExistence type="inferred from homology"/>
<dbReference type="PANTHER" id="PTHR42788:SF13">
    <property type="entry name" value="ALIPHATIC SULFONATES IMPORT ATP-BINDING PROTEIN SSUB"/>
    <property type="match status" value="1"/>
</dbReference>
<name>A0ABS8CBA8_9BURK</name>
<evidence type="ECO:0000313" key="8">
    <source>
        <dbReference type="Proteomes" id="UP000776983"/>
    </source>
</evidence>
<evidence type="ECO:0000259" key="6">
    <source>
        <dbReference type="PROSITE" id="PS50893"/>
    </source>
</evidence>
<dbReference type="EMBL" id="JACDXW010000002">
    <property type="protein sequence ID" value="MCB5363137.1"/>
    <property type="molecule type" value="Genomic_DNA"/>
</dbReference>
<keyword evidence="5 7" id="KW-0067">ATP-binding</keyword>
<protein>
    <submittedName>
        <fullName evidence="7">ABC transporter ATP-binding protein</fullName>
    </submittedName>
</protein>